<dbReference type="SUPFAM" id="SSF50978">
    <property type="entry name" value="WD40 repeat-like"/>
    <property type="match status" value="1"/>
</dbReference>
<dbReference type="Gene3D" id="2.130.10.10">
    <property type="entry name" value="YVTN repeat-like/Quinoprotein amine dehydrogenase"/>
    <property type="match status" value="1"/>
</dbReference>
<accession>A0A0N4UDN1</accession>
<name>A0A0N4UDN1_DRAME</name>
<sequence length="140" mass="15865">MTVGSHRSLIPDINRVIQPRFINTKNTVGKEQLLFSGSSSGNLYIFDLSRAVENVEPIKKLQACNCSITGVSLHPEEEGIIATCSGQRIMKRLITNEARQPIQVSKIINEDDENLYVEFYDPEKYENHLCLWAYGPTEVH</sequence>
<evidence type="ECO:0000313" key="4">
    <source>
        <dbReference type="WBParaSite" id="DME_0000544801-mRNA-1"/>
    </source>
</evidence>
<dbReference type="OrthoDB" id="239865at2759"/>
<dbReference type="InterPro" id="IPR015943">
    <property type="entry name" value="WD40/YVTN_repeat-like_dom_sf"/>
</dbReference>
<dbReference type="Proteomes" id="UP000038040">
    <property type="component" value="Unplaced"/>
</dbReference>
<proteinExistence type="predicted"/>
<reference evidence="4" key="1">
    <citation type="submission" date="2017-02" db="UniProtKB">
        <authorList>
            <consortium name="WormBaseParasite"/>
        </authorList>
    </citation>
    <scope>IDENTIFICATION</scope>
</reference>
<reference evidence="1 3" key="2">
    <citation type="submission" date="2018-11" db="EMBL/GenBank/DDBJ databases">
        <authorList>
            <consortium name="Pathogen Informatics"/>
        </authorList>
    </citation>
    <scope>NUCLEOTIDE SEQUENCE [LARGE SCALE GENOMIC DNA]</scope>
</reference>
<dbReference type="InterPro" id="IPR036322">
    <property type="entry name" value="WD40_repeat_dom_sf"/>
</dbReference>
<evidence type="ECO:0000313" key="3">
    <source>
        <dbReference type="Proteomes" id="UP000274756"/>
    </source>
</evidence>
<gene>
    <name evidence="1" type="ORF">DME_LOCUS9247</name>
</gene>
<organism evidence="2 4">
    <name type="scientific">Dracunculus medinensis</name>
    <name type="common">Guinea worm</name>
    <dbReference type="NCBI Taxonomy" id="318479"/>
    <lineage>
        <taxon>Eukaryota</taxon>
        <taxon>Metazoa</taxon>
        <taxon>Ecdysozoa</taxon>
        <taxon>Nematoda</taxon>
        <taxon>Chromadorea</taxon>
        <taxon>Rhabditida</taxon>
        <taxon>Spirurina</taxon>
        <taxon>Dracunculoidea</taxon>
        <taxon>Dracunculidae</taxon>
        <taxon>Dracunculus</taxon>
    </lineage>
</organism>
<evidence type="ECO:0000313" key="1">
    <source>
        <dbReference type="EMBL" id="VDN59274.1"/>
    </source>
</evidence>
<keyword evidence="3" id="KW-1185">Reference proteome</keyword>
<dbReference type="EMBL" id="UYYG01001178">
    <property type="protein sequence ID" value="VDN59274.1"/>
    <property type="molecule type" value="Genomic_DNA"/>
</dbReference>
<evidence type="ECO:0000313" key="2">
    <source>
        <dbReference type="Proteomes" id="UP000038040"/>
    </source>
</evidence>
<dbReference type="Proteomes" id="UP000274756">
    <property type="component" value="Unassembled WGS sequence"/>
</dbReference>
<dbReference type="WBParaSite" id="DME_0000544801-mRNA-1">
    <property type="protein sequence ID" value="DME_0000544801-mRNA-1"/>
    <property type="gene ID" value="DME_0000544801"/>
</dbReference>
<dbReference type="AlphaFoldDB" id="A0A0N4UDN1"/>
<dbReference type="STRING" id="318479.A0A0N4UDN1"/>
<protein>
    <submittedName>
        <fullName evidence="4">WD_REPEATS_REGION domain-containing protein</fullName>
    </submittedName>
</protein>